<dbReference type="InterPro" id="IPR006301">
    <property type="entry name" value="FlhA"/>
</dbReference>
<dbReference type="InterPro" id="IPR042196">
    <property type="entry name" value="FHIPEP_4"/>
</dbReference>
<evidence type="ECO:0000313" key="8">
    <source>
        <dbReference type="EMBL" id="GAA4936805.1"/>
    </source>
</evidence>
<keyword evidence="9" id="KW-1185">Reference proteome</keyword>
<dbReference type="InterPro" id="IPR001712">
    <property type="entry name" value="T3SS_FHIPEP"/>
</dbReference>
<dbReference type="Gene3D" id="3.40.50.12790">
    <property type="entry name" value="FHIPEP family, domain 4"/>
    <property type="match status" value="1"/>
</dbReference>
<gene>
    <name evidence="7 8" type="primary">flhA</name>
    <name evidence="8" type="ORF">GCM10025791_13150</name>
</gene>
<dbReference type="GO" id="GO:0044780">
    <property type="term" value="P:bacterial-type flagellum assembly"/>
    <property type="evidence" value="ECO:0007669"/>
    <property type="project" value="InterPro"/>
</dbReference>
<feature type="transmembrane region" description="Helical" evidence="7">
    <location>
        <begin position="285"/>
        <end position="311"/>
    </location>
</feature>
<keyword evidence="6 7" id="KW-0472">Membrane</keyword>
<protein>
    <recommendedName>
        <fullName evidence="7">Flagellar biosynthesis protein FlhA</fullName>
    </recommendedName>
</protein>
<dbReference type="GO" id="GO:0005886">
    <property type="term" value="C:plasma membrane"/>
    <property type="evidence" value="ECO:0007669"/>
    <property type="project" value="UniProtKB-SubCell"/>
</dbReference>
<dbReference type="AlphaFoldDB" id="A0AAV3U1A2"/>
<evidence type="ECO:0000256" key="5">
    <source>
        <dbReference type="ARBA" id="ARBA00022989"/>
    </source>
</evidence>
<keyword evidence="7" id="KW-0653">Protein transport</keyword>
<feature type="transmembrane region" description="Helical" evidence="7">
    <location>
        <begin position="114"/>
        <end position="131"/>
    </location>
</feature>
<dbReference type="PRINTS" id="PR00949">
    <property type="entry name" value="TYPE3IMAPROT"/>
</dbReference>
<keyword evidence="5 7" id="KW-1133">Transmembrane helix</keyword>
<evidence type="ECO:0000256" key="6">
    <source>
        <dbReference type="ARBA" id="ARBA00023136"/>
    </source>
</evidence>
<evidence type="ECO:0000256" key="2">
    <source>
        <dbReference type="ARBA" id="ARBA00008835"/>
    </source>
</evidence>
<evidence type="ECO:0000256" key="4">
    <source>
        <dbReference type="ARBA" id="ARBA00022692"/>
    </source>
</evidence>
<feature type="transmembrane region" description="Helical" evidence="7">
    <location>
        <begin position="60"/>
        <end position="78"/>
    </location>
</feature>
<organism evidence="8 9">
    <name type="scientific">Halioxenophilus aromaticivorans</name>
    <dbReference type="NCBI Taxonomy" id="1306992"/>
    <lineage>
        <taxon>Bacteria</taxon>
        <taxon>Pseudomonadati</taxon>
        <taxon>Pseudomonadota</taxon>
        <taxon>Gammaproteobacteria</taxon>
        <taxon>Alteromonadales</taxon>
        <taxon>Alteromonadaceae</taxon>
        <taxon>Halioxenophilus</taxon>
    </lineage>
</organism>
<keyword evidence="7" id="KW-1005">Bacterial flagellum biogenesis</keyword>
<keyword evidence="8" id="KW-0969">Cilium</keyword>
<dbReference type="Pfam" id="PF00771">
    <property type="entry name" value="FHIPEP"/>
    <property type="match status" value="1"/>
</dbReference>
<evidence type="ECO:0000256" key="7">
    <source>
        <dbReference type="RuleBase" id="RU364093"/>
    </source>
</evidence>
<accession>A0AAV3U1A2</accession>
<evidence type="ECO:0000313" key="9">
    <source>
        <dbReference type="Proteomes" id="UP001409585"/>
    </source>
</evidence>
<keyword evidence="8" id="KW-0966">Cell projection</keyword>
<dbReference type="PROSITE" id="PS00994">
    <property type="entry name" value="FHIPEP"/>
    <property type="match status" value="1"/>
</dbReference>
<reference evidence="9" key="1">
    <citation type="journal article" date="2019" name="Int. J. Syst. Evol. Microbiol.">
        <title>The Global Catalogue of Microorganisms (GCM) 10K type strain sequencing project: providing services to taxonomists for standard genome sequencing and annotation.</title>
        <authorList>
            <consortium name="The Broad Institute Genomics Platform"/>
            <consortium name="The Broad Institute Genome Sequencing Center for Infectious Disease"/>
            <person name="Wu L."/>
            <person name="Ma J."/>
        </authorList>
    </citation>
    <scope>NUCLEOTIDE SEQUENCE [LARGE SCALE GENOMIC DNA]</scope>
    <source>
        <strain evidence="9">JCM 19134</strain>
    </source>
</reference>
<comment type="function">
    <text evidence="7">Required for formation of the rod structure of the flagellar apparatus. Together with FliI and FliH, may constitute the export apparatus of flagellin.</text>
</comment>
<keyword evidence="4 7" id="KW-0812">Transmembrane</keyword>
<evidence type="ECO:0000256" key="3">
    <source>
        <dbReference type="ARBA" id="ARBA00022475"/>
    </source>
</evidence>
<comment type="subcellular location">
    <subcellularLocation>
        <location evidence="1 7">Cell membrane</location>
        <topology evidence="1 7">Multi-pass membrane protein</topology>
    </subcellularLocation>
</comment>
<proteinExistence type="inferred from homology"/>
<comment type="caution">
    <text evidence="8">The sequence shown here is derived from an EMBL/GenBank/DDBJ whole genome shotgun (WGS) entry which is preliminary data.</text>
</comment>
<keyword evidence="7" id="KW-1006">Bacterial flagellum protein export</keyword>
<keyword evidence="8" id="KW-0282">Flagellum</keyword>
<dbReference type="Gene3D" id="1.10.8.540">
    <property type="entry name" value="FHIPEP family, domain 3"/>
    <property type="match status" value="1"/>
</dbReference>
<feature type="transmembrane region" description="Helical" evidence="7">
    <location>
        <begin position="166"/>
        <end position="184"/>
    </location>
</feature>
<dbReference type="Gene3D" id="3.40.30.60">
    <property type="entry name" value="FHIPEP family, domain 1"/>
    <property type="match status" value="1"/>
</dbReference>
<dbReference type="InterPro" id="IPR025505">
    <property type="entry name" value="FHIPEP_CS"/>
</dbReference>
<feature type="transmembrane region" description="Helical" evidence="7">
    <location>
        <begin position="354"/>
        <end position="371"/>
    </location>
</feature>
<dbReference type="EMBL" id="BAABLX010000007">
    <property type="protein sequence ID" value="GAA4936805.1"/>
    <property type="molecule type" value="Genomic_DNA"/>
</dbReference>
<dbReference type="GO" id="GO:0009306">
    <property type="term" value="P:protein secretion"/>
    <property type="evidence" value="ECO:0007669"/>
    <property type="project" value="InterPro"/>
</dbReference>
<dbReference type="InterPro" id="IPR042193">
    <property type="entry name" value="FHIPEP_3"/>
</dbReference>
<keyword evidence="7" id="KW-0813">Transport</keyword>
<name>A0AAV3U1A2_9ALTE</name>
<sequence>MDNPANSPERLEDRRKFDSRRFTIRKGRADLMQFPSIGQFSQLKDRSLDRQQIVGGAKTLINGNLSIPILLLMLLGMMTLPLPAFLLDVFFSFNIALSIVVLLVGIYSLRPLDFAVFPTILLVSTLLRLALNVASTRIVLLEGHAGGDAAGKVIQSFGEVVIGGNYAVGLVVFIILMIINFVVVTKGAGRISEVSARFTLDAMPGKQMAIDADLNAGLIDQEDARTRREEVSNEADFYGAMDGASKFVRGDAVAGILILLINVIGGLAIGMAQHDLAFSDAIERYILLTIGDGLVAQIPSLLLSTAAAIMVTRVNSSVDVRSQVVNQMFDSPKALGVSAGILFLMGSIPGMPHVAFIGLAIVCGGLAWMIHRKKNMPEVISENDEPMGRMGGGRAVPTALPGSGGGGDIIEAKPENVELSWEDVQPVDMIGLEVGYRLIPLVNKPQGGELLGRIKGIRKKLSQDKGFLIPSVHIRDNLDLAPAAYRILLMGVSIGEGEVYPDRDLAINPGQVLGDIDGIAGQDPAFGLPAVWIEHNRKDQAQSLGYTVVDTSTVVATHLNQLLQKHIYELIGHEEIQKLLDQLAKSSPKLVSELVPDKLSLNAVLKVCQNLLKEQVSLRDFRSVCESLLEAAEITTDTEQLTAQARVALARQIVYTIARGDEPLPVLTLQPNLEQLLLKAHQQAQKSGADETGFLEPGLIDVMQNSIREQVQRQEVANKPAVLLVSGNIRRLIVKIVRAMGLDATVLAYAEIPESKSINVDGAISGSRA</sequence>
<dbReference type="InterPro" id="IPR042194">
    <property type="entry name" value="FHIPEP_1"/>
</dbReference>
<feature type="transmembrane region" description="Helical" evidence="7">
    <location>
        <begin position="84"/>
        <end position="107"/>
    </location>
</feature>
<dbReference type="NCBIfam" id="TIGR01398">
    <property type="entry name" value="FlhA"/>
    <property type="match status" value="1"/>
</dbReference>
<dbReference type="Proteomes" id="UP001409585">
    <property type="component" value="Unassembled WGS sequence"/>
</dbReference>
<feature type="transmembrane region" description="Helical" evidence="7">
    <location>
        <begin position="252"/>
        <end position="273"/>
    </location>
</feature>
<dbReference type="PANTHER" id="PTHR30161">
    <property type="entry name" value="FLAGELLAR EXPORT PROTEIN, MEMBRANE FLHA SUBUNIT-RELATED"/>
    <property type="match status" value="1"/>
</dbReference>
<keyword evidence="3 7" id="KW-1003">Cell membrane</keyword>
<comment type="similarity">
    <text evidence="2 7">Belongs to the FHIPEP (flagella/HR/invasion proteins export pore) family.</text>
</comment>
<evidence type="ECO:0000256" key="1">
    <source>
        <dbReference type="ARBA" id="ARBA00004651"/>
    </source>
</evidence>
<dbReference type="PANTHER" id="PTHR30161:SF1">
    <property type="entry name" value="FLAGELLAR BIOSYNTHESIS PROTEIN FLHA-RELATED"/>
    <property type="match status" value="1"/>
</dbReference>